<dbReference type="PROSITE" id="PS00356">
    <property type="entry name" value="HTH_LACI_1"/>
    <property type="match status" value="1"/>
</dbReference>
<evidence type="ECO:0000256" key="1">
    <source>
        <dbReference type="ARBA" id="ARBA00023015"/>
    </source>
</evidence>
<dbReference type="InterPro" id="IPR046335">
    <property type="entry name" value="LacI/GalR-like_sensor"/>
</dbReference>
<gene>
    <name evidence="5" type="ORF">UFOPK3482_00417</name>
</gene>
<dbReference type="PANTHER" id="PTHR30146:SF109">
    <property type="entry name" value="HTH-TYPE TRANSCRIPTIONAL REGULATOR GALS"/>
    <property type="match status" value="1"/>
</dbReference>
<reference evidence="5" key="1">
    <citation type="submission" date="2020-05" db="EMBL/GenBank/DDBJ databases">
        <authorList>
            <person name="Chiriac C."/>
            <person name="Salcher M."/>
            <person name="Ghai R."/>
            <person name="Kavagutti S V."/>
        </authorList>
    </citation>
    <scope>NUCLEOTIDE SEQUENCE</scope>
</reference>
<dbReference type="SUPFAM" id="SSF47413">
    <property type="entry name" value="lambda repressor-like DNA-binding domains"/>
    <property type="match status" value="1"/>
</dbReference>
<name>A0A6J7EL33_9ZZZZ</name>
<dbReference type="PANTHER" id="PTHR30146">
    <property type="entry name" value="LACI-RELATED TRANSCRIPTIONAL REPRESSOR"/>
    <property type="match status" value="1"/>
</dbReference>
<dbReference type="PROSITE" id="PS50932">
    <property type="entry name" value="HTH_LACI_2"/>
    <property type="match status" value="1"/>
</dbReference>
<sequence length="333" mass="36521">MKYTIEDIATAAGVSKATVSRVLNGTATVSDDVKKRVNVAVKKFDYQPNINARRLAGGSGGSIALVLEESTEEFFGNPFWRAVVDGFITEVARKHQHPVLFFHSKDETDRELVNVLMRGNYDAVAIFGWHRDIKMLERYIPENMRIVFGGRQGESERFTYVGVDNTLGAEMATTHLLDRGCKNILTITGDLSVESGRERLVGYKNALAAAGIPVKTQNILDGDYSRDSARKSIAKFLTKSASFDSIFAANDLMAMAAIEVLNENGIRVPEDVKVIGFDGIEQAATFKTPLSTIAQPSYELGNRVAGQLTLPQSEGLQNIELALELIVRKSTAK</sequence>
<dbReference type="SMART" id="SM00354">
    <property type="entry name" value="HTH_LACI"/>
    <property type="match status" value="1"/>
</dbReference>
<dbReference type="SUPFAM" id="SSF53822">
    <property type="entry name" value="Periplasmic binding protein-like I"/>
    <property type="match status" value="1"/>
</dbReference>
<evidence type="ECO:0000313" key="5">
    <source>
        <dbReference type="EMBL" id="CAB4884107.1"/>
    </source>
</evidence>
<feature type="domain" description="HTH lacI-type" evidence="4">
    <location>
        <begin position="3"/>
        <end position="57"/>
    </location>
</feature>
<dbReference type="Pfam" id="PF13377">
    <property type="entry name" value="Peripla_BP_3"/>
    <property type="match status" value="1"/>
</dbReference>
<keyword evidence="1" id="KW-0805">Transcription regulation</keyword>
<proteinExistence type="predicted"/>
<dbReference type="AlphaFoldDB" id="A0A6J7EL33"/>
<evidence type="ECO:0000259" key="4">
    <source>
        <dbReference type="PROSITE" id="PS50932"/>
    </source>
</evidence>
<evidence type="ECO:0000256" key="2">
    <source>
        <dbReference type="ARBA" id="ARBA00023125"/>
    </source>
</evidence>
<keyword evidence="3" id="KW-0804">Transcription</keyword>
<organism evidence="5">
    <name type="scientific">freshwater metagenome</name>
    <dbReference type="NCBI Taxonomy" id="449393"/>
    <lineage>
        <taxon>unclassified sequences</taxon>
        <taxon>metagenomes</taxon>
        <taxon>ecological metagenomes</taxon>
    </lineage>
</organism>
<dbReference type="Gene3D" id="1.10.260.40">
    <property type="entry name" value="lambda repressor-like DNA-binding domains"/>
    <property type="match status" value="1"/>
</dbReference>
<dbReference type="InterPro" id="IPR028082">
    <property type="entry name" value="Peripla_BP_I"/>
</dbReference>
<dbReference type="InterPro" id="IPR000843">
    <property type="entry name" value="HTH_LacI"/>
</dbReference>
<dbReference type="InterPro" id="IPR010982">
    <property type="entry name" value="Lambda_DNA-bd_dom_sf"/>
</dbReference>
<keyword evidence="2" id="KW-0238">DNA-binding</keyword>
<accession>A0A6J7EL33</accession>
<dbReference type="Gene3D" id="3.40.50.2300">
    <property type="match status" value="2"/>
</dbReference>
<dbReference type="CDD" id="cd01392">
    <property type="entry name" value="HTH_LacI"/>
    <property type="match status" value="1"/>
</dbReference>
<dbReference type="EMBL" id="CAFBLZ010000023">
    <property type="protein sequence ID" value="CAB4884107.1"/>
    <property type="molecule type" value="Genomic_DNA"/>
</dbReference>
<dbReference type="GO" id="GO:0000976">
    <property type="term" value="F:transcription cis-regulatory region binding"/>
    <property type="evidence" value="ECO:0007669"/>
    <property type="project" value="TreeGrafter"/>
</dbReference>
<dbReference type="CDD" id="cd06267">
    <property type="entry name" value="PBP1_LacI_sugar_binding-like"/>
    <property type="match status" value="1"/>
</dbReference>
<dbReference type="Pfam" id="PF00356">
    <property type="entry name" value="LacI"/>
    <property type="match status" value="1"/>
</dbReference>
<protein>
    <submittedName>
        <fullName evidence="5">Unannotated protein</fullName>
    </submittedName>
</protein>
<dbReference type="PRINTS" id="PR00036">
    <property type="entry name" value="HTHLACI"/>
</dbReference>
<evidence type="ECO:0000256" key="3">
    <source>
        <dbReference type="ARBA" id="ARBA00023163"/>
    </source>
</evidence>
<dbReference type="GO" id="GO:0003700">
    <property type="term" value="F:DNA-binding transcription factor activity"/>
    <property type="evidence" value="ECO:0007669"/>
    <property type="project" value="TreeGrafter"/>
</dbReference>